<dbReference type="NCBIfam" id="NF046103">
    <property type="entry name" value="NOXase_Strep"/>
    <property type="match status" value="1"/>
</dbReference>
<dbReference type="InterPro" id="IPR050260">
    <property type="entry name" value="FAD-bd_OxRdtase"/>
</dbReference>
<evidence type="ECO:0000256" key="2">
    <source>
        <dbReference type="ARBA" id="ARBA00022630"/>
    </source>
</evidence>
<keyword evidence="2" id="KW-0285">Flavoprotein</keyword>
<evidence type="ECO:0000256" key="3">
    <source>
        <dbReference type="ARBA" id="ARBA00022827"/>
    </source>
</evidence>
<name>A0ABS6FIS7_9FIRM</name>
<keyword evidence="5" id="KW-0520">NAD</keyword>
<dbReference type="RefSeq" id="WP_216549870.1">
    <property type="nucleotide sequence ID" value="NZ_JAHLQO010000006.1"/>
</dbReference>
<dbReference type="EMBL" id="JAHLQO010000006">
    <property type="protein sequence ID" value="MBU5670049.1"/>
    <property type="molecule type" value="Genomic_DNA"/>
</dbReference>
<dbReference type="Pfam" id="PF07992">
    <property type="entry name" value="Pyr_redox_2"/>
    <property type="match status" value="1"/>
</dbReference>
<dbReference type="PANTHER" id="PTHR43429">
    <property type="entry name" value="PYRIDINE NUCLEOTIDE-DISULFIDE OXIDOREDUCTASE DOMAIN-CONTAINING"/>
    <property type="match status" value="1"/>
</dbReference>
<evidence type="ECO:0000256" key="1">
    <source>
        <dbReference type="ARBA" id="ARBA00001974"/>
    </source>
</evidence>
<dbReference type="InterPro" id="IPR004099">
    <property type="entry name" value="Pyr_nucl-diS_OxRdtase_dimer"/>
</dbReference>
<keyword evidence="6" id="KW-0676">Redox-active center</keyword>
<dbReference type="InterPro" id="IPR058076">
    <property type="entry name" value="NOXase"/>
</dbReference>
<dbReference type="PANTHER" id="PTHR43429:SF1">
    <property type="entry name" value="NAD(P)H SULFUR OXIDOREDUCTASE (COA-DEPENDENT)"/>
    <property type="match status" value="1"/>
</dbReference>
<evidence type="ECO:0000313" key="10">
    <source>
        <dbReference type="Proteomes" id="UP000783742"/>
    </source>
</evidence>
<keyword evidence="3" id="KW-0274">FAD</keyword>
<keyword evidence="10" id="KW-1185">Reference proteome</keyword>
<evidence type="ECO:0000256" key="5">
    <source>
        <dbReference type="ARBA" id="ARBA00023027"/>
    </source>
</evidence>
<comment type="cofactor">
    <cofactor evidence="1">
        <name>FAD</name>
        <dbReference type="ChEBI" id="CHEBI:57692"/>
    </cofactor>
</comment>
<evidence type="ECO:0000256" key="6">
    <source>
        <dbReference type="ARBA" id="ARBA00023284"/>
    </source>
</evidence>
<dbReference type="Proteomes" id="UP000783742">
    <property type="component" value="Unassembled WGS sequence"/>
</dbReference>
<gene>
    <name evidence="9" type="ORF">KQI68_09420</name>
</gene>
<dbReference type="InterPro" id="IPR023753">
    <property type="entry name" value="FAD/NAD-binding_dom"/>
</dbReference>
<keyword evidence="4" id="KW-0560">Oxidoreductase</keyword>
<reference evidence="9 10" key="1">
    <citation type="submission" date="2021-06" db="EMBL/GenBank/DDBJ databases">
        <authorList>
            <person name="Sun Q."/>
            <person name="Li D."/>
        </authorList>
    </citation>
    <scope>NUCLEOTIDE SEQUENCE [LARGE SCALE GENOMIC DNA]</scope>
    <source>
        <strain evidence="9 10">MSJ-1</strain>
    </source>
</reference>
<evidence type="ECO:0000256" key="4">
    <source>
        <dbReference type="ARBA" id="ARBA00023002"/>
    </source>
</evidence>
<accession>A0ABS6FIS7</accession>
<organism evidence="9 10">
    <name type="scientific">Peptoniphilus ovalis</name>
    <dbReference type="NCBI Taxonomy" id="2841503"/>
    <lineage>
        <taxon>Bacteria</taxon>
        <taxon>Bacillati</taxon>
        <taxon>Bacillota</taxon>
        <taxon>Tissierellia</taxon>
        <taxon>Tissierellales</taxon>
        <taxon>Peptoniphilaceae</taxon>
        <taxon>Peptoniphilus</taxon>
    </lineage>
</organism>
<evidence type="ECO:0000313" key="9">
    <source>
        <dbReference type="EMBL" id="MBU5670049.1"/>
    </source>
</evidence>
<proteinExistence type="predicted"/>
<feature type="domain" description="FAD/NAD(P)-binding" evidence="8">
    <location>
        <begin position="3"/>
        <end position="307"/>
    </location>
</feature>
<dbReference type="Pfam" id="PF02852">
    <property type="entry name" value="Pyr_redox_dim"/>
    <property type="match status" value="1"/>
</dbReference>
<comment type="caution">
    <text evidence="9">The sequence shown here is derived from an EMBL/GenBank/DDBJ whole genome shotgun (WGS) entry which is preliminary data.</text>
</comment>
<evidence type="ECO:0000259" key="8">
    <source>
        <dbReference type="Pfam" id="PF07992"/>
    </source>
</evidence>
<evidence type="ECO:0000259" key="7">
    <source>
        <dbReference type="Pfam" id="PF02852"/>
    </source>
</evidence>
<protein>
    <submittedName>
        <fullName evidence="9">FAD-dependent oxidoreductase</fullName>
    </submittedName>
</protein>
<sequence length="484" mass="53721">MSKIIVIGANHAGTAAINTLLANYKENNEIIVFDKNSNISFLGCGMALWIGHQIDGPEGLFYSSKEKLEEAGAKIHMNSPVDRIDFENKIVYATLDDGTKVEESYDKIILATGSLPIIPNIPGKDLENVMQVKLYQNAQAVIEKLKNPHIQNITVVGAGYIGVELAEAFQRCGKTVRVIDQADTCLSSYYDHEFTNLMRDNLASHNIELQFGQRVTEIRGNGKVEKIITDKGEYYTDMVILSIGFRPNNALGKDDIELFKNGAYLVNNRQETNLKDVYAVGDCATIYNNAIDETSYIALATNAVRTGIVAAHNAGGTKLELNGVQGSNGICIYDLKMISTGITLEKAKSLGIDAESTDFEDLQKPAFIKADNSKVKIRIVYDKKTRVVLGAQMASNYDISMGIHMFSLAIQEKVTIDKLALTDIFFLPHFNQPYNYITMAAVQATTKKIQSDANTEYIMNIFQKYTDVKDLDLEKIKNIITKYI</sequence>
<feature type="domain" description="Pyridine nucleotide-disulphide oxidoreductase dimerisation" evidence="7">
    <location>
        <begin position="331"/>
        <end position="431"/>
    </location>
</feature>